<evidence type="ECO:0000313" key="6">
    <source>
        <dbReference type="Proteomes" id="UP001152888"/>
    </source>
</evidence>
<dbReference type="PANTHER" id="PTHR11306:SF36">
    <property type="entry name" value="NIEMANN-PICK TYPE C-2C-RELATED"/>
    <property type="match status" value="1"/>
</dbReference>
<feature type="domain" description="MD-2-related lipid-recognition" evidence="4">
    <location>
        <begin position="2"/>
        <end position="68"/>
    </location>
</feature>
<evidence type="ECO:0000256" key="1">
    <source>
        <dbReference type="ARBA" id="ARBA00004613"/>
    </source>
</evidence>
<keyword evidence="3" id="KW-0964">Secreted</keyword>
<evidence type="ECO:0000256" key="2">
    <source>
        <dbReference type="ARBA" id="ARBA00006370"/>
    </source>
</evidence>
<dbReference type="EMBL" id="CAKOFQ010006915">
    <property type="protein sequence ID" value="CAH1981961.1"/>
    <property type="molecule type" value="Genomic_DNA"/>
</dbReference>
<evidence type="ECO:0000259" key="4">
    <source>
        <dbReference type="Pfam" id="PF02221"/>
    </source>
</evidence>
<evidence type="ECO:0000256" key="3">
    <source>
        <dbReference type="ARBA" id="ARBA00022525"/>
    </source>
</evidence>
<dbReference type="AlphaFoldDB" id="A0A9P0KWU2"/>
<comment type="caution">
    <text evidence="5">The sequence shown here is derived from an EMBL/GenBank/DDBJ whole genome shotgun (WGS) entry which is preliminary data.</text>
</comment>
<name>A0A9P0KWU2_ACAOB</name>
<dbReference type="InterPro" id="IPR039670">
    <property type="entry name" value="NPC2-like"/>
</dbReference>
<protein>
    <recommendedName>
        <fullName evidence="4">MD-2-related lipid-recognition domain-containing protein</fullName>
    </recommendedName>
</protein>
<dbReference type="GO" id="GO:0032934">
    <property type="term" value="F:sterol binding"/>
    <property type="evidence" value="ECO:0007669"/>
    <property type="project" value="InterPro"/>
</dbReference>
<accession>A0A9P0KWU2</accession>
<dbReference type="Proteomes" id="UP001152888">
    <property type="component" value="Unassembled WGS sequence"/>
</dbReference>
<proteinExistence type="inferred from homology"/>
<dbReference type="GO" id="GO:0005576">
    <property type="term" value="C:extracellular region"/>
    <property type="evidence" value="ECO:0007669"/>
    <property type="project" value="UniProtKB-SubCell"/>
</dbReference>
<dbReference type="PANTHER" id="PTHR11306">
    <property type="entry name" value="NIEMANN PICK TYPE C2 PROTEIN NPC2-RELATED"/>
    <property type="match status" value="1"/>
</dbReference>
<dbReference type="InterPro" id="IPR003172">
    <property type="entry name" value="ML_dom"/>
</dbReference>
<dbReference type="GO" id="GO:0015918">
    <property type="term" value="P:sterol transport"/>
    <property type="evidence" value="ECO:0007669"/>
    <property type="project" value="InterPro"/>
</dbReference>
<organism evidence="5 6">
    <name type="scientific">Acanthoscelides obtectus</name>
    <name type="common">Bean weevil</name>
    <name type="synonym">Bruchus obtectus</name>
    <dbReference type="NCBI Taxonomy" id="200917"/>
    <lineage>
        <taxon>Eukaryota</taxon>
        <taxon>Metazoa</taxon>
        <taxon>Ecdysozoa</taxon>
        <taxon>Arthropoda</taxon>
        <taxon>Hexapoda</taxon>
        <taxon>Insecta</taxon>
        <taxon>Pterygota</taxon>
        <taxon>Neoptera</taxon>
        <taxon>Endopterygota</taxon>
        <taxon>Coleoptera</taxon>
        <taxon>Polyphaga</taxon>
        <taxon>Cucujiformia</taxon>
        <taxon>Chrysomeloidea</taxon>
        <taxon>Chrysomelidae</taxon>
        <taxon>Bruchinae</taxon>
        <taxon>Bruchini</taxon>
        <taxon>Acanthoscelides</taxon>
    </lineage>
</organism>
<dbReference type="Gene3D" id="2.60.40.770">
    <property type="match status" value="1"/>
</dbReference>
<evidence type="ECO:0000313" key="5">
    <source>
        <dbReference type="EMBL" id="CAH1981961.1"/>
    </source>
</evidence>
<comment type="similarity">
    <text evidence="2">Belongs to the NPC2 family.</text>
</comment>
<gene>
    <name evidence="5" type="ORF">ACAOBT_LOCUS14779</name>
</gene>
<dbReference type="InterPro" id="IPR014756">
    <property type="entry name" value="Ig_E-set"/>
</dbReference>
<dbReference type="OrthoDB" id="6712227at2759"/>
<dbReference type="FunFam" id="2.60.40.770:FF:000001">
    <property type="entry name" value="NPC intracellular cholesterol transporter 2"/>
    <property type="match status" value="1"/>
</dbReference>
<keyword evidence="6" id="KW-1185">Reference proteome</keyword>
<sequence length="69" mass="7595">MDVPFPLPNPNACEDSGISCPLAAGESYTYVASLPVLKQYPAISLDVKFELKQDNHEDVICVVFPVRIE</sequence>
<reference evidence="5" key="1">
    <citation type="submission" date="2022-03" db="EMBL/GenBank/DDBJ databases">
        <authorList>
            <person name="Sayadi A."/>
        </authorList>
    </citation>
    <scope>NUCLEOTIDE SEQUENCE</scope>
</reference>
<comment type="subcellular location">
    <subcellularLocation>
        <location evidence="1">Secreted</location>
    </subcellularLocation>
</comment>
<dbReference type="SUPFAM" id="SSF81296">
    <property type="entry name" value="E set domains"/>
    <property type="match status" value="1"/>
</dbReference>
<dbReference type="Pfam" id="PF02221">
    <property type="entry name" value="E1_DerP2_DerF2"/>
    <property type="match status" value="1"/>
</dbReference>